<dbReference type="InterPro" id="IPR016888">
    <property type="entry name" value="UCP028498"/>
</dbReference>
<dbReference type="Pfam" id="PF10012">
    <property type="entry name" value="DUF2255"/>
    <property type="match status" value="1"/>
</dbReference>
<accession>A0ABW3EC00</accession>
<dbReference type="RefSeq" id="WP_137636889.1">
    <property type="nucleotide sequence ID" value="NZ_BJDN01000004.1"/>
</dbReference>
<protein>
    <submittedName>
        <fullName evidence="1">DUF2255 family protein</fullName>
    </submittedName>
</protein>
<name>A0ABW3EC00_9LACO</name>
<organism evidence="1 2">
    <name type="scientific">Loigolactobacillus binensis</name>
    <dbReference type="NCBI Taxonomy" id="2559922"/>
    <lineage>
        <taxon>Bacteria</taxon>
        <taxon>Bacillati</taxon>
        <taxon>Bacillota</taxon>
        <taxon>Bacilli</taxon>
        <taxon>Lactobacillales</taxon>
        <taxon>Lactobacillaceae</taxon>
        <taxon>Loigolactobacillus</taxon>
    </lineage>
</organism>
<evidence type="ECO:0000313" key="1">
    <source>
        <dbReference type="EMBL" id="MFD0896566.1"/>
    </source>
</evidence>
<gene>
    <name evidence="1" type="ORF">ACFQZ7_02260</name>
</gene>
<dbReference type="PIRSF" id="PIRSF028498">
    <property type="entry name" value="UCP028498"/>
    <property type="match status" value="1"/>
</dbReference>
<comment type="caution">
    <text evidence="1">The sequence shown here is derived from an EMBL/GenBank/DDBJ whole genome shotgun (WGS) entry which is preliminary data.</text>
</comment>
<reference evidence="2" key="1">
    <citation type="journal article" date="2019" name="Int. J. Syst. Evol. Microbiol.">
        <title>The Global Catalogue of Microorganisms (GCM) 10K type strain sequencing project: providing services to taxonomists for standard genome sequencing and annotation.</title>
        <authorList>
            <consortium name="The Broad Institute Genomics Platform"/>
            <consortium name="The Broad Institute Genome Sequencing Center for Infectious Disease"/>
            <person name="Wu L."/>
            <person name="Ma J."/>
        </authorList>
    </citation>
    <scope>NUCLEOTIDE SEQUENCE [LARGE SCALE GENOMIC DNA]</scope>
    <source>
        <strain evidence="2">CCM 8925</strain>
    </source>
</reference>
<keyword evidence="2" id="KW-1185">Reference proteome</keyword>
<evidence type="ECO:0000313" key="2">
    <source>
        <dbReference type="Proteomes" id="UP001597104"/>
    </source>
</evidence>
<dbReference type="Proteomes" id="UP001597104">
    <property type="component" value="Unassembled WGS sequence"/>
</dbReference>
<sequence length="128" mass="14106">MTGWTAQQLAAFKTADDFHVSPYYADGKTYGTPTWIWSVVVADQLYIRAWNGQRSRWYQAAIRQQAGKISLAGQDYQVQFAAAAADAALNQQIDAAYQAKYQGSPYLPPMLATGPISATVRVTPVQDK</sequence>
<proteinExistence type="predicted"/>
<dbReference type="EMBL" id="JBHTIO010000008">
    <property type="protein sequence ID" value="MFD0896566.1"/>
    <property type="molecule type" value="Genomic_DNA"/>
</dbReference>